<dbReference type="Pfam" id="PF02463">
    <property type="entry name" value="SMC_N"/>
    <property type="match status" value="1"/>
</dbReference>
<dbReference type="EnsemblMetazoa" id="RPRC002530-RA">
    <property type="protein sequence ID" value="RPRC002530-PA"/>
    <property type="gene ID" value="RPRC002530"/>
</dbReference>
<dbReference type="HOGENOM" id="CLU_001042_5_0_1"/>
<dbReference type="Gene3D" id="3.30.70.1620">
    <property type="match status" value="1"/>
</dbReference>
<proteinExistence type="predicted"/>
<accession>T1HEQ8</accession>
<dbReference type="Proteomes" id="UP000015103">
    <property type="component" value="Unassembled WGS sequence"/>
</dbReference>
<dbReference type="InterPro" id="IPR003395">
    <property type="entry name" value="RecF/RecN/SMC_N"/>
</dbReference>
<evidence type="ECO:0000313" key="2">
    <source>
        <dbReference type="EnsemblMetazoa" id="RPRC002530-PA"/>
    </source>
</evidence>
<sequence>MNLAQKLIRLLMLMWQRWSTISTGYKQEKILKRPEKDIIINNFKSYGEETTIDNFSPISNILVGSNGSGKSNFLEAIKFVIDFGKSYKQQSEKIKLYHHGRKCFLSVEIIFAAYDQLVGKRDIILKRTQNGERSKFYLNGEGVHQEEFQKFLELCGFSIRNPYYFVTLKSASNFIGFSPNERLNFIISNLGTNISTTLSAMKKIVNSLENAKYRFDMAKDIVSYMDTSKSTLLQEVNKLDKYKELSQKKNSLLMLLHQKLILKWKANISELQNLLENTNSHASTSHQFNSAIAALKISLNEVKVIMVNYLLIKEDILKELNILLAKKEKISLSIDEVNKNIEFVKNKIKEQTLDDLNTEIHLKIEHLYELEERYRNEKCKLQELEEQLYSANQTRLDLISNETRTFTSEKERNLWIENQISTIQVQIHENDTKSTKLLEEKNELIEKRFNLETFFMELDDSHDSETLANKEAETKCQYAYLMNALNDVRHALCEIENSIKMVKNNLDIMKGKLRVKIGRATHDGCESVDKVIAKWQGSDDENYHNLFKGYHGLVIDNFVCDDKLNVAVEAAIGNRLFQHIVDSSRTGNAILKEMNSMQLPGEVWFLPLDKINKPILQYPQDENVRPLIDVIKFSENIEKAMKFIFGKILICKDLEIAVHVARLYRFTCVTLDGDKIFGTRSPKDEIQLIKMNKLIEEFEKKINVLNNKLLELDFEKKKLNDDIIYKKNIRSLKNAEHNDLNTYERKRNDLLTKEKLIVARMQTLNEKLKWTDQKIIKAEEEVSVLLAMNDKKIKDLEKLKQLKLDMQTDKQFMQKEKLREKIRYFYLKIKESENYIVSLYEKKYSKLILSRFEDKSLLMDLIAFGNNYGLGLTVRFSGDREELGVNTLSKGEQTIILISIIFALLKTQKFPLCLFDEIDGHLSKEQHLQFIRIVGGMSNVQFLISSHHENMIRYGHKIWQISYESLKSRMKSIEFNKAQEVLQKIQYSL</sequence>
<dbReference type="GO" id="GO:0005694">
    <property type="term" value="C:chromosome"/>
    <property type="evidence" value="ECO:0007669"/>
    <property type="project" value="InterPro"/>
</dbReference>
<dbReference type="GO" id="GO:0005524">
    <property type="term" value="F:ATP binding"/>
    <property type="evidence" value="ECO:0007669"/>
    <property type="project" value="InterPro"/>
</dbReference>
<dbReference type="Gene3D" id="3.40.50.300">
    <property type="entry name" value="P-loop containing nucleotide triphosphate hydrolases"/>
    <property type="match status" value="2"/>
</dbReference>
<dbReference type="STRING" id="13249.T1HEQ8"/>
<dbReference type="SMART" id="SM00968">
    <property type="entry name" value="SMC_hinge"/>
    <property type="match status" value="1"/>
</dbReference>
<evidence type="ECO:0000256" key="1">
    <source>
        <dbReference type="ARBA" id="ARBA00023054"/>
    </source>
</evidence>
<dbReference type="PANTHER" id="PTHR43977">
    <property type="entry name" value="STRUCTURAL MAINTENANCE OF CHROMOSOMES PROTEIN 3"/>
    <property type="match status" value="1"/>
</dbReference>
<keyword evidence="1" id="KW-0175">Coiled coil</keyword>
<dbReference type="eggNOG" id="KOG0964">
    <property type="taxonomic scope" value="Eukaryota"/>
</dbReference>
<protein>
    <submittedName>
        <fullName evidence="2">SMC hinge domain-containing protein</fullName>
    </submittedName>
</protein>
<organism evidence="2 3">
    <name type="scientific">Rhodnius prolixus</name>
    <name type="common">Triatomid bug</name>
    <dbReference type="NCBI Taxonomy" id="13249"/>
    <lineage>
        <taxon>Eukaryota</taxon>
        <taxon>Metazoa</taxon>
        <taxon>Ecdysozoa</taxon>
        <taxon>Arthropoda</taxon>
        <taxon>Hexapoda</taxon>
        <taxon>Insecta</taxon>
        <taxon>Pterygota</taxon>
        <taxon>Neoptera</taxon>
        <taxon>Paraneoptera</taxon>
        <taxon>Hemiptera</taxon>
        <taxon>Heteroptera</taxon>
        <taxon>Panheteroptera</taxon>
        <taxon>Cimicomorpha</taxon>
        <taxon>Reduviidae</taxon>
        <taxon>Triatominae</taxon>
        <taxon>Rhodnius</taxon>
    </lineage>
</organism>
<dbReference type="InParanoid" id="T1HEQ8"/>
<dbReference type="SUPFAM" id="SSF52540">
    <property type="entry name" value="P-loop containing nucleoside triphosphate hydrolases"/>
    <property type="match status" value="1"/>
</dbReference>
<dbReference type="VEuPathDB" id="VectorBase:RPRC002530"/>
<reference evidence="2" key="1">
    <citation type="submission" date="2015-05" db="UniProtKB">
        <authorList>
            <consortium name="EnsemblMetazoa"/>
        </authorList>
    </citation>
    <scope>IDENTIFICATION</scope>
</reference>
<dbReference type="EMBL" id="ACPB03020164">
    <property type="status" value="NOT_ANNOTATED_CDS"/>
    <property type="molecule type" value="Genomic_DNA"/>
</dbReference>
<dbReference type="AlphaFoldDB" id="T1HEQ8"/>
<dbReference type="Pfam" id="PF06470">
    <property type="entry name" value="SMC_hinge"/>
    <property type="match status" value="1"/>
</dbReference>
<dbReference type="InterPro" id="IPR036277">
    <property type="entry name" value="SMC_hinge_sf"/>
</dbReference>
<dbReference type="Gene3D" id="1.20.1060.20">
    <property type="match status" value="1"/>
</dbReference>
<dbReference type="InterPro" id="IPR027417">
    <property type="entry name" value="P-loop_NTPase"/>
</dbReference>
<dbReference type="OMA" id="WKANISE"/>
<dbReference type="GO" id="GO:0051276">
    <property type="term" value="P:chromosome organization"/>
    <property type="evidence" value="ECO:0007669"/>
    <property type="project" value="InterPro"/>
</dbReference>
<dbReference type="InterPro" id="IPR010935">
    <property type="entry name" value="SMC_hinge"/>
</dbReference>
<keyword evidence="3" id="KW-1185">Reference proteome</keyword>
<name>T1HEQ8_RHOPR</name>
<evidence type="ECO:0000313" key="3">
    <source>
        <dbReference type="Proteomes" id="UP000015103"/>
    </source>
</evidence>
<dbReference type="SUPFAM" id="SSF75553">
    <property type="entry name" value="Smc hinge domain"/>
    <property type="match status" value="1"/>
</dbReference>